<dbReference type="InterPro" id="IPR007694">
    <property type="entry name" value="DNA_helicase_DnaB-like_C"/>
</dbReference>
<dbReference type="PROSITE" id="PS51199">
    <property type="entry name" value="SF4_HELICASE"/>
    <property type="match status" value="1"/>
</dbReference>
<dbReference type="Proteomes" id="UP000001593">
    <property type="component" value="Unassembled WGS sequence"/>
</dbReference>
<dbReference type="OMA" id="ATHNSCH"/>
<proteinExistence type="predicted"/>
<feature type="domain" description="SF4 helicase" evidence="1">
    <location>
        <begin position="1"/>
        <end position="126"/>
    </location>
</feature>
<feature type="non-terminal residue" evidence="2">
    <location>
        <position position="1"/>
    </location>
</feature>
<dbReference type="PhylomeDB" id="A7TCN3"/>
<dbReference type="eggNOG" id="KOG2373">
    <property type="taxonomic scope" value="Eukaryota"/>
</dbReference>
<evidence type="ECO:0000259" key="1">
    <source>
        <dbReference type="PROSITE" id="PS51199"/>
    </source>
</evidence>
<dbReference type="HOGENOM" id="CLU_1987202_0_0_1"/>
<protein>
    <recommendedName>
        <fullName evidence="1">SF4 helicase domain-containing protein</fullName>
    </recommendedName>
</protein>
<accession>A7TCN3</accession>
<name>A7TCN3_NEMVE</name>
<organism evidence="2 3">
    <name type="scientific">Nematostella vectensis</name>
    <name type="common">Starlet sea anemone</name>
    <dbReference type="NCBI Taxonomy" id="45351"/>
    <lineage>
        <taxon>Eukaryota</taxon>
        <taxon>Metazoa</taxon>
        <taxon>Cnidaria</taxon>
        <taxon>Anthozoa</taxon>
        <taxon>Hexacorallia</taxon>
        <taxon>Actiniaria</taxon>
        <taxon>Edwardsiidae</taxon>
        <taxon>Nematostella</taxon>
    </lineage>
</organism>
<dbReference type="SUPFAM" id="SSF52540">
    <property type="entry name" value="P-loop containing nucleoside triphosphate hydrolases"/>
    <property type="match status" value="1"/>
</dbReference>
<dbReference type="PANTHER" id="PTHR12873:SF0">
    <property type="entry name" value="TWINKLE MTDNA HELICASE"/>
    <property type="match status" value="1"/>
</dbReference>
<sequence length="126" mass="14767">VNTLWGSFEIRNVRLIKTMLNQLSGINLQKNVQQFTYWADKFEMLPMYFMCFYGSQNINSVVETMAHAAYVYDIDHIIIDNLQFMTSNIRSDDRYSVHNQAIGAFRDFASTKNVHVTLVIHPRKVR</sequence>
<dbReference type="InterPro" id="IPR027032">
    <property type="entry name" value="Twinkle-like"/>
</dbReference>
<dbReference type="InterPro" id="IPR027417">
    <property type="entry name" value="P-loop_NTPase"/>
</dbReference>
<dbReference type="Pfam" id="PF13481">
    <property type="entry name" value="AAA_25"/>
    <property type="match status" value="1"/>
</dbReference>
<reference evidence="2 3" key="1">
    <citation type="journal article" date="2007" name="Science">
        <title>Sea anemone genome reveals ancestral eumetazoan gene repertoire and genomic organization.</title>
        <authorList>
            <person name="Putnam N.H."/>
            <person name="Srivastava M."/>
            <person name="Hellsten U."/>
            <person name="Dirks B."/>
            <person name="Chapman J."/>
            <person name="Salamov A."/>
            <person name="Terry A."/>
            <person name="Shapiro H."/>
            <person name="Lindquist E."/>
            <person name="Kapitonov V.V."/>
            <person name="Jurka J."/>
            <person name="Genikhovich G."/>
            <person name="Grigoriev I.V."/>
            <person name="Lucas S.M."/>
            <person name="Steele R.E."/>
            <person name="Finnerty J.R."/>
            <person name="Technau U."/>
            <person name="Martindale M.Q."/>
            <person name="Rokhsar D.S."/>
        </authorList>
    </citation>
    <scope>NUCLEOTIDE SEQUENCE [LARGE SCALE GENOMIC DNA]</scope>
    <source>
        <strain evidence="3">CH2 X CH6</strain>
    </source>
</reference>
<evidence type="ECO:0000313" key="2">
    <source>
        <dbReference type="EMBL" id="EDO26183.1"/>
    </source>
</evidence>
<keyword evidence="3" id="KW-1185">Reference proteome</keyword>
<dbReference type="GO" id="GO:0005524">
    <property type="term" value="F:ATP binding"/>
    <property type="evidence" value="ECO:0007669"/>
    <property type="project" value="InterPro"/>
</dbReference>
<dbReference type="GO" id="GO:0003697">
    <property type="term" value="F:single-stranded DNA binding"/>
    <property type="evidence" value="ECO:0007669"/>
    <property type="project" value="InterPro"/>
</dbReference>
<dbReference type="InParanoid" id="A7TCN3"/>
<dbReference type="PANTHER" id="PTHR12873">
    <property type="entry name" value="T7-LIKE MITOCHONDRIAL DNA HELICASE"/>
    <property type="match status" value="1"/>
</dbReference>
<dbReference type="KEGG" id="nve:5496550"/>
<dbReference type="STRING" id="45351.A7TCN3"/>
<dbReference type="Gene3D" id="3.40.50.300">
    <property type="entry name" value="P-loop containing nucleotide triphosphate hydrolases"/>
    <property type="match status" value="1"/>
</dbReference>
<dbReference type="AlphaFoldDB" id="A7TCN3"/>
<dbReference type="GO" id="GO:0006260">
    <property type="term" value="P:DNA replication"/>
    <property type="evidence" value="ECO:0007669"/>
    <property type="project" value="InterPro"/>
</dbReference>
<evidence type="ECO:0000313" key="3">
    <source>
        <dbReference type="Proteomes" id="UP000001593"/>
    </source>
</evidence>
<gene>
    <name evidence="2" type="ORF">NEMVEDRAFT_v1g155067</name>
</gene>
<dbReference type="EMBL" id="DS476590">
    <property type="protein sequence ID" value="EDO26183.1"/>
    <property type="molecule type" value="Genomic_DNA"/>
</dbReference>
<dbReference type="GO" id="GO:0043139">
    <property type="term" value="F:5'-3' DNA helicase activity"/>
    <property type="evidence" value="ECO:0007669"/>
    <property type="project" value="InterPro"/>
</dbReference>